<dbReference type="InterPro" id="IPR052920">
    <property type="entry name" value="DNA-binding_regulatory"/>
</dbReference>
<keyword evidence="1" id="KW-0472">Membrane</keyword>
<dbReference type="OrthoDB" id="9776685at2"/>
<dbReference type="STRING" id="216938.SHELI_v1c01550"/>
<dbReference type="PANTHER" id="PTHR43358">
    <property type="entry name" value="ALPHA/BETA-HYDROLASE"/>
    <property type="match status" value="1"/>
</dbReference>
<feature type="domain" description="AB hydrolase-1" evidence="2">
    <location>
        <begin position="100"/>
        <end position="204"/>
    </location>
</feature>
<gene>
    <name evidence="3" type="ORF">SHELI_v1c01550</name>
</gene>
<dbReference type="InterPro" id="IPR029058">
    <property type="entry name" value="AB_hydrolase_fold"/>
</dbReference>
<evidence type="ECO:0000313" key="3">
    <source>
        <dbReference type="EMBL" id="AOG60110.1"/>
    </source>
</evidence>
<organism evidence="3 4">
    <name type="scientific">Spiroplasma helicoides</name>
    <dbReference type="NCBI Taxonomy" id="216938"/>
    <lineage>
        <taxon>Bacteria</taxon>
        <taxon>Bacillati</taxon>
        <taxon>Mycoplasmatota</taxon>
        <taxon>Mollicutes</taxon>
        <taxon>Entomoplasmatales</taxon>
        <taxon>Spiroplasmataceae</taxon>
        <taxon>Spiroplasma</taxon>
    </lineage>
</organism>
<dbReference type="RefSeq" id="WP_069115887.1">
    <property type="nucleotide sequence ID" value="NZ_CP017015.1"/>
</dbReference>
<dbReference type="Proteomes" id="UP000094378">
    <property type="component" value="Chromosome"/>
</dbReference>
<evidence type="ECO:0000313" key="4">
    <source>
        <dbReference type="Proteomes" id="UP000094378"/>
    </source>
</evidence>
<dbReference type="Pfam" id="PF00561">
    <property type="entry name" value="Abhydrolase_1"/>
    <property type="match status" value="1"/>
</dbReference>
<keyword evidence="4" id="KW-1185">Reference proteome</keyword>
<dbReference type="EMBL" id="CP017015">
    <property type="protein sequence ID" value="AOG60110.1"/>
    <property type="molecule type" value="Genomic_DNA"/>
</dbReference>
<dbReference type="InterPro" id="IPR000073">
    <property type="entry name" value="AB_hydrolase_1"/>
</dbReference>
<dbReference type="SUPFAM" id="SSF53474">
    <property type="entry name" value="alpha/beta-Hydrolases"/>
    <property type="match status" value="1"/>
</dbReference>
<keyword evidence="1" id="KW-1133">Transmembrane helix</keyword>
<dbReference type="KEGG" id="shj:SHELI_v1c01550"/>
<protein>
    <recommendedName>
        <fullName evidence="2">AB hydrolase-1 domain-containing protein</fullName>
    </recommendedName>
</protein>
<dbReference type="PANTHER" id="PTHR43358:SF4">
    <property type="entry name" value="ALPHA_BETA HYDROLASE FOLD-1 DOMAIN-CONTAINING PROTEIN"/>
    <property type="match status" value="1"/>
</dbReference>
<dbReference type="AlphaFoldDB" id="A0A1B3SJL4"/>
<dbReference type="PATRIC" id="fig|216938.3.peg.155"/>
<evidence type="ECO:0000259" key="2">
    <source>
        <dbReference type="Pfam" id="PF00561"/>
    </source>
</evidence>
<name>A0A1B3SJL4_9MOLU</name>
<keyword evidence="1" id="KW-0812">Transmembrane</keyword>
<sequence>MKKYKYNLGILLMTLLLFPIIIFLSARSFKKLRDFCYSYVRDGSIENVEFNSIDIYYEDIKNKNLPKSKILNSDLKELEIIDEKGKISCLVLTKKESKKWVIGLHGWTENKYLALRLTEHYFNNGYNVFLFDSFAHGKTYGDITDIGISTLVIIDKIIDYMKENYEIDSIGMIGNSMGASTSILYTQRGKYKNLINWVVADCGFEHMIRQYRHYISANLLKKKWWLISLFMGHKFNKVTKTKQTKYDLLKGMKNCSTPTLFIHSIGDTFIPYEMSENMYKYKLRYNPNSNSLLWIPKDSLKTEHVRTIADFNDEYIIKTLNFAKTNE</sequence>
<dbReference type="Gene3D" id="3.40.50.1820">
    <property type="entry name" value="alpha/beta hydrolase"/>
    <property type="match status" value="1"/>
</dbReference>
<evidence type="ECO:0000256" key="1">
    <source>
        <dbReference type="SAM" id="Phobius"/>
    </source>
</evidence>
<accession>A0A1B3SJL4</accession>
<proteinExistence type="predicted"/>
<feature type="transmembrane region" description="Helical" evidence="1">
    <location>
        <begin position="6"/>
        <end position="24"/>
    </location>
</feature>
<reference evidence="3 4" key="1">
    <citation type="submission" date="2016-08" db="EMBL/GenBank/DDBJ databases">
        <title>Complete genome sequence of Spiroplasma helicoides TABS-2 (DSM 22551).</title>
        <authorList>
            <person name="Shen W.-Y."/>
            <person name="Lo W.-S."/>
            <person name="Lai Y.-C."/>
            <person name="Kuo C.-H."/>
        </authorList>
    </citation>
    <scope>NUCLEOTIDE SEQUENCE [LARGE SCALE GENOMIC DNA]</scope>
    <source>
        <strain evidence="3 4">TABS-2</strain>
    </source>
</reference>